<feature type="compositionally biased region" description="Polar residues" evidence="1">
    <location>
        <begin position="117"/>
        <end position="128"/>
    </location>
</feature>
<protein>
    <submittedName>
        <fullName evidence="2">Uncharacterized protein</fullName>
    </submittedName>
</protein>
<dbReference type="EMBL" id="BTRK01000002">
    <property type="protein sequence ID" value="GMR36461.1"/>
    <property type="molecule type" value="Genomic_DNA"/>
</dbReference>
<proteinExistence type="predicted"/>
<evidence type="ECO:0000256" key="1">
    <source>
        <dbReference type="SAM" id="MobiDB-lite"/>
    </source>
</evidence>
<feature type="region of interest" description="Disordered" evidence="1">
    <location>
        <begin position="80"/>
        <end position="155"/>
    </location>
</feature>
<accession>A0AAN4ZCB7</accession>
<feature type="region of interest" description="Disordered" evidence="1">
    <location>
        <begin position="529"/>
        <end position="556"/>
    </location>
</feature>
<gene>
    <name evidence="2" type="ORF">PMAYCL1PPCAC_06656</name>
</gene>
<sequence length="556" mass="61151">NGAGYIPLFSSQTSIHHYAMSNNYNRDYPGGWNGGYQQGGGGFAAHNVQHRYQDDDFAGAYPQQPQSGNQRNQVPLYARGSNSYQRGTNSSHNYGSHRGHPQMGHHQQRKDHHQYSHDSNGYANVNGWQHQSQSSSRGGTSSSQQSLPFGGFNPNAPVFTPAAQFGAENDYMMSMQGGQQFRNTPNFAPPSYFPPGVSMQSYCDGLDEETAAYEAMYSNQQEPHQFVPSEELHGLIVSDPLNLRIQEVMVGLEQLIADPDDYESWSAAIKDRMKTMGDTQRSIVVRMMLEMLMSCSDPSVSMPQAGSVLARLLELIAKEMPSSVPNAILPNLHRVHSSRASYGLSERASLISFMGELFDRIETSAGSKIEPLGTAIVEHMKEMLKPDCINETTIKELIYTAKLAGAGLDSLPSTKSANDDLLTLLSAFGKGHPKLSESTKNEIAVLIEQRETGWPSKIHGVSSFGQLSVLSGGNVASSSSSSSSVPAGSIIGPDGKVLALSEEERNFLEEQFGEEDADDMYAEMDKFMREEQEKKREEATKKMMDKLKICDNSQQE</sequence>
<organism evidence="2 3">
    <name type="scientific">Pristionchus mayeri</name>
    <dbReference type="NCBI Taxonomy" id="1317129"/>
    <lineage>
        <taxon>Eukaryota</taxon>
        <taxon>Metazoa</taxon>
        <taxon>Ecdysozoa</taxon>
        <taxon>Nematoda</taxon>
        <taxon>Chromadorea</taxon>
        <taxon>Rhabditida</taxon>
        <taxon>Rhabditina</taxon>
        <taxon>Diplogasteromorpha</taxon>
        <taxon>Diplogasteroidea</taxon>
        <taxon>Neodiplogasteridae</taxon>
        <taxon>Pristionchus</taxon>
    </lineage>
</organism>
<feature type="compositionally biased region" description="Low complexity" evidence="1">
    <location>
        <begin position="129"/>
        <end position="146"/>
    </location>
</feature>
<evidence type="ECO:0000313" key="2">
    <source>
        <dbReference type="EMBL" id="GMR36461.1"/>
    </source>
</evidence>
<comment type="caution">
    <text evidence="2">The sequence shown here is derived from an EMBL/GenBank/DDBJ whole genome shotgun (WGS) entry which is preliminary data.</text>
</comment>
<keyword evidence="3" id="KW-1185">Reference proteome</keyword>
<dbReference type="AlphaFoldDB" id="A0AAN4ZCB7"/>
<reference evidence="3" key="1">
    <citation type="submission" date="2022-10" db="EMBL/GenBank/DDBJ databases">
        <title>Genome assembly of Pristionchus species.</title>
        <authorList>
            <person name="Yoshida K."/>
            <person name="Sommer R.J."/>
        </authorList>
    </citation>
    <scope>NUCLEOTIDE SEQUENCE [LARGE SCALE GENOMIC DNA]</scope>
    <source>
        <strain evidence="3">RS5460</strain>
    </source>
</reference>
<feature type="compositionally biased region" description="Polar residues" evidence="1">
    <location>
        <begin position="80"/>
        <end position="94"/>
    </location>
</feature>
<name>A0AAN4ZCB7_9BILA</name>
<feature type="compositionally biased region" description="Basic and acidic residues" evidence="1">
    <location>
        <begin position="529"/>
        <end position="549"/>
    </location>
</feature>
<dbReference type="Proteomes" id="UP001328107">
    <property type="component" value="Unassembled WGS sequence"/>
</dbReference>
<evidence type="ECO:0000313" key="3">
    <source>
        <dbReference type="Proteomes" id="UP001328107"/>
    </source>
</evidence>
<feature type="non-terminal residue" evidence="2">
    <location>
        <position position="1"/>
    </location>
</feature>